<protein>
    <submittedName>
        <fullName evidence="1">Uncharacterized protein</fullName>
    </submittedName>
</protein>
<dbReference type="AlphaFoldDB" id="A0A8E2AJL9"/>
<evidence type="ECO:0000313" key="2">
    <source>
        <dbReference type="Proteomes" id="UP000250043"/>
    </source>
</evidence>
<gene>
    <name evidence="1" type="ORF">OBBRIDRAFT_284187</name>
</gene>
<organism evidence="1 2">
    <name type="scientific">Obba rivulosa</name>
    <dbReference type="NCBI Taxonomy" id="1052685"/>
    <lineage>
        <taxon>Eukaryota</taxon>
        <taxon>Fungi</taxon>
        <taxon>Dikarya</taxon>
        <taxon>Basidiomycota</taxon>
        <taxon>Agaricomycotina</taxon>
        <taxon>Agaricomycetes</taxon>
        <taxon>Polyporales</taxon>
        <taxon>Gelatoporiaceae</taxon>
        <taxon>Obba</taxon>
    </lineage>
</organism>
<keyword evidence="2" id="KW-1185">Reference proteome</keyword>
<dbReference type="Proteomes" id="UP000250043">
    <property type="component" value="Unassembled WGS sequence"/>
</dbReference>
<evidence type="ECO:0000313" key="1">
    <source>
        <dbReference type="EMBL" id="OCH85786.1"/>
    </source>
</evidence>
<name>A0A8E2AJL9_9APHY</name>
<proteinExistence type="predicted"/>
<sequence length="151" mass="16703">MTLVLAIPGMHCSRTVDGFLPILRLTAASTMVFCMRARAPKPRSSFHPSLHNNCRIPCSLTETPSDRFAAVLATRNHQVSDSCLLQLSKHPRCHCTGPFFLIWSNSLWRIDRYVHQHGQLALSEASRVAGDSCLVLGHNRAGPDEGAPVWC</sequence>
<dbReference type="EMBL" id="KV722563">
    <property type="protein sequence ID" value="OCH85786.1"/>
    <property type="molecule type" value="Genomic_DNA"/>
</dbReference>
<reference evidence="1 2" key="1">
    <citation type="submission" date="2016-07" db="EMBL/GenBank/DDBJ databases">
        <title>Draft genome of the white-rot fungus Obba rivulosa 3A-2.</title>
        <authorList>
            <consortium name="DOE Joint Genome Institute"/>
            <person name="Miettinen O."/>
            <person name="Riley R."/>
            <person name="Acob R."/>
            <person name="Barry K."/>
            <person name="Cullen D."/>
            <person name="De Vries R."/>
            <person name="Hainaut M."/>
            <person name="Hatakka A."/>
            <person name="Henrissat B."/>
            <person name="Hilden K."/>
            <person name="Kuo R."/>
            <person name="Labutti K."/>
            <person name="Lipzen A."/>
            <person name="Makela M.R."/>
            <person name="Sandor L."/>
            <person name="Spatafora J.W."/>
            <person name="Grigoriev I.V."/>
            <person name="Hibbett D.S."/>
        </authorList>
    </citation>
    <scope>NUCLEOTIDE SEQUENCE [LARGE SCALE GENOMIC DNA]</scope>
    <source>
        <strain evidence="1 2">3A-2</strain>
    </source>
</reference>
<accession>A0A8E2AJL9</accession>